<dbReference type="Pfam" id="PF14392">
    <property type="entry name" value="zf-CCHC_4"/>
    <property type="match status" value="1"/>
</dbReference>
<name>A0A803MR74_CHEQI</name>
<accession>A0A803MR74</accession>
<evidence type="ECO:0000313" key="4">
    <source>
        <dbReference type="EnsemblPlants" id="AUR62033775-RA:cds"/>
    </source>
</evidence>
<dbReference type="OMA" id="DHATNER"/>
<dbReference type="PANTHER" id="PTHR31286:SF167">
    <property type="entry name" value="OS09G0268800 PROTEIN"/>
    <property type="match status" value="1"/>
</dbReference>
<dbReference type="PANTHER" id="PTHR31286">
    <property type="entry name" value="GLYCINE-RICH CELL WALL STRUCTURAL PROTEIN 1.8-LIKE"/>
    <property type="match status" value="1"/>
</dbReference>
<proteinExistence type="predicted"/>
<evidence type="ECO:0000256" key="1">
    <source>
        <dbReference type="PROSITE-ProRule" id="PRU00047"/>
    </source>
</evidence>
<keyword evidence="5" id="KW-1185">Reference proteome</keyword>
<dbReference type="AlphaFoldDB" id="A0A803MR74"/>
<reference evidence="4" key="1">
    <citation type="journal article" date="2017" name="Nature">
        <title>The genome of Chenopodium quinoa.</title>
        <authorList>
            <person name="Jarvis D.E."/>
            <person name="Ho Y.S."/>
            <person name="Lightfoot D.J."/>
            <person name="Schmoeckel S.M."/>
            <person name="Li B."/>
            <person name="Borm T.J.A."/>
            <person name="Ohyanagi H."/>
            <person name="Mineta K."/>
            <person name="Michell C.T."/>
            <person name="Saber N."/>
            <person name="Kharbatia N.M."/>
            <person name="Rupper R.R."/>
            <person name="Sharp A.R."/>
            <person name="Dally N."/>
            <person name="Boughton B.A."/>
            <person name="Woo Y.H."/>
            <person name="Gao G."/>
            <person name="Schijlen E.G.W.M."/>
            <person name="Guo X."/>
            <person name="Momin A.A."/>
            <person name="Negrao S."/>
            <person name="Al-Babili S."/>
            <person name="Gehring C."/>
            <person name="Roessner U."/>
            <person name="Jung C."/>
            <person name="Murphy K."/>
            <person name="Arold S.T."/>
            <person name="Gojobori T."/>
            <person name="van der Linden C.G."/>
            <person name="van Loo E.N."/>
            <person name="Jellen E.N."/>
            <person name="Maughan P.J."/>
            <person name="Tester M."/>
        </authorList>
    </citation>
    <scope>NUCLEOTIDE SEQUENCE [LARGE SCALE GENOMIC DNA]</scope>
    <source>
        <strain evidence="4">cv. PI 614886</strain>
    </source>
</reference>
<dbReference type="Proteomes" id="UP000596660">
    <property type="component" value="Unplaced"/>
</dbReference>
<dbReference type="GO" id="GO:0003676">
    <property type="term" value="F:nucleic acid binding"/>
    <property type="evidence" value="ECO:0007669"/>
    <property type="project" value="InterPro"/>
</dbReference>
<dbReference type="PROSITE" id="PS50158">
    <property type="entry name" value="ZF_CCHC"/>
    <property type="match status" value="1"/>
</dbReference>
<organism evidence="4 5">
    <name type="scientific">Chenopodium quinoa</name>
    <name type="common">Quinoa</name>
    <dbReference type="NCBI Taxonomy" id="63459"/>
    <lineage>
        <taxon>Eukaryota</taxon>
        <taxon>Viridiplantae</taxon>
        <taxon>Streptophyta</taxon>
        <taxon>Embryophyta</taxon>
        <taxon>Tracheophyta</taxon>
        <taxon>Spermatophyta</taxon>
        <taxon>Magnoliopsida</taxon>
        <taxon>eudicotyledons</taxon>
        <taxon>Gunneridae</taxon>
        <taxon>Pentapetalae</taxon>
        <taxon>Caryophyllales</taxon>
        <taxon>Chenopodiaceae</taxon>
        <taxon>Chenopodioideae</taxon>
        <taxon>Atripliceae</taxon>
        <taxon>Chenopodium</taxon>
    </lineage>
</organism>
<evidence type="ECO:0000313" key="5">
    <source>
        <dbReference type="Proteomes" id="UP000596660"/>
    </source>
</evidence>
<dbReference type="GO" id="GO:0008270">
    <property type="term" value="F:zinc ion binding"/>
    <property type="evidence" value="ECO:0007669"/>
    <property type="project" value="UniProtKB-KW"/>
</dbReference>
<reference evidence="4" key="2">
    <citation type="submission" date="2021-03" db="UniProtKB">
        <authorList>
            <consortium name="EnsemblPlants"/>
        </authorList>
    </citation>
    <scope>IDENTIFICATION</scope>
</reference>
<protein>
    <recommendedName>
        <fullName evidence="3">CCHC-type domain-containing protein</fullName>
    </recommendedName>
</protein>
<dbReference type="EnsemblPlants" id="AUR62033775-RA">
    <property type="protein sequence ID" value="AUR62033775-RA:cds"/>
    <property type="gene ID" value="AUR62033775"/>
</dbReference>
<dbReference type="InterPro" id="IPR001878">
    <property type="entry name" value="Znf_CCHC"/>
</dbReference>
<dbReference type="InterPro" id="IPR025836">
    <property type="entry name" value="Zn_knuckle_CX2CX4HX4C"/>
</dbReference>
<feature type="domain" description="CCHC-type" evidence="3">
    <location>
        <begin position="189"/>
        <end position="204"/>
    </location>
</feature>
<dbReference type="Gramene" id="AUR62033775-RA">
    <property type="protein sequence ID" value="AUR62033775-RA:cds"/>
    <property type="gene ID" value="AUR62033775"/>
</dbReference>
<dbReference type="InterPro" id="IPR040256">
    <property type="entry name" value="At4g02000-like"/>
</dbReference>
<keyword evidence="1" id="KW-0863">Zinc-finger</keyword>
<sequence length="468" mass="52731">MAEEITDQWAKLKITAEEEDIAEFCDVDSESHESKIALSLIGKLITVRSFNFEAFQNTMKQVWSLIFHWRDKENVLDGALWNFDNQLLLLKEIHGDEQPESIEIKHCPFWIRLYNLPLDSRSDEDVRKIAEEIGNVTTVESDELGWDKSRRVRVVVDITKPLRRIQKIRNKKGAITTVQFKYERLSTFCFLCGILGHTEKDCTNVEEDEECDEKPWGLWLRASPRKGRVRLKEEVSKLKSSAKTLNFTHKPRADVGKKKAGVVPTVSSPTEEEVQRSDDIVSMEDGSSLELEGSLAPAHGYSSVEGKESVKSGCVGVDEALAGVESRVNSEMNAILCAEYKGLENMLVAELIDVNSGSWNVSKVRDTLLPFECERVLAIPLSERVRPVMKPFKRTKACTLDCLLLMSLAMWQAPPPHYVKVNVDAGMLGAIGFGVGVAARDQLGQLLWCASVKIAREWDPKCAEEKQY</sequence>
<keyword evidence="1" id="KW-0862">Zinc</keyword>
<feature type="region of interest" description="Disordered" evidence="2">
    <location>
        <begin position="258"/>
        <end position="279"/>
    </location>
</feature>
<evidence type="ECO:0000256" key="2">
    <source>
        <dbReference type="SAM" id="MobiDB-lite"/>
    </source>
</evidence>
<keyword evidence="1" id="KW-0479">Metal-binding</keyword>
<evidence type="ECO:0000259" key="3">
    <source>
        <dbReference type="PROSITE" id="PS50158"/>
    </source>
</evidence>